<feature type="signal peptide" evidence="1">
    <location>
        <begin position="1"/>
        <end position="15"/>
    </location>
</feature>
<keyword evidence="1" id="KW-0732">Signal</keyword>
<sequence>MKLLCFSLFVLRVSASSRHGVNLGDACADQDVEFCKYAKNEPSVCQEKIFMEKCPISCNACCLDDKDDLDLVLDSQQEVHSCMEAKVDPQLCADEHVKEHCPDTCGLCACRDNGMKFENNRGALVSCWQAKQNPIKCRNNLFQENCPVTCGTCPDSDTSSISNNCDIIATLKFPDPSTASYYGYKNDIMRISKEGASGECAWDNRETEWGCKHEGDAYLWKTGPDYYDESSAESAVITNVSNGHYTMDITNYSNTQLETYYNGEGKKNKSTLTVVSPTGTERKFEVDGEFSIHVDCDNACECTIAKQGL</sequence>
<dbReference type="AlphaFoldDB" id="A0AAD3CSH0"/>
<feature type="chain" id="PRO_5041939049" description="ShKT domain-containing protein" evidence="1">
    <location>
        <begin position="16"/>
        <end position="309"/>
    </location>
</feature>
<reference evidence="2 3" key="1">
    <citation type="journal article" date="2021" name="Sci. Rep.">
        <title>The genome of the diatom Chaetoceros tenuissimus carries an ancient integrated fragment of an extant virus.</title>
        <authorList>
            <person name="Hongo Y."/>
            <person name="Kimura K."/>
            <person name="Takaki Y."/>
            <person name="Yoshida Y."/>
            <person name="Baba S."/>
            <person name="Kobayashi G."/>
            <person name="Nagasaki K."/>
            <person name="Hano T."/>
            <person name="Tomaru Y."/>
        </authorList>
    </citation>
    <scope>NUCLEOTIDE SEQUENCE [LARGE SCALE GENOMIC DNA]</scope>
    <source>
        <strain evidence="2 3">NIES-3715</strain>
    </source>
</reference>
<dbReference type="Proteomes" id="UP001054902">
    <property type="component" value="Unassembled WGS sequence"/>
</dbReference>
<dbReference type="EMBL" id="BLLK01000045">
    <property type="protein sequence ID" value="GFH50979.1"/>
    <property type="molecule type" value="Genomic_DNA"/>
</dbReference>
<gene>
    <name evidence="2" type="ORF">CTEN210_07455</name>
</gene>
<comment type="caution">
    <text evidence="2">The sequence shown here is derived from an EMBL/GenBank/DDBJ whole genome shotgun (WGS) entry which is preliminary data.</text>
</comment>
<proteinExistence type="predicted"/>
<evidence type="ECO:0008006" key="4">
    <source>
        <dbReference type="Google" id="ProtNLM"/>
    </source>
</evidence>
<accession>A0AAD3CSH0</accession>
<name>A0AAD3CSH0_9STRA</name>
<evidence type="ECO:0000256" key="1">
    <source>
        <dbReference type="SAM" id="SignalP"/>
    </source>
</evidence>
<evidence type="ECO:0000313" key="3">
    <source>
        <dbReference type="Proteomes" id="UP001054902"/>
    </source>
</evidence>
<organism evidence="2 3">
    <name type="scientific">Chaetoceros tenuissimus</name>
    <dbReference type="NCBI Taxonomy" id="426638"/>
    <lineage>
        <taxon>Eukaryota</taxon>
        <taxon>Sar</taxon>
        <taxon>Stramenopiles</taxon>
        <taxon>Ochrophyta</taxon>
        <taxon>Bacillariophyta</taxon>
        <taxon>Coscinodiscophyceae</taxon>
        <taxon>Chaetocerotophycidae</taxon>
        <taxon>Chaetocerotales</taxon>
        <taxon>Chaetocerotaceae</taxon>
        <taxon>Chaetoceros</taxon>
    </lineage>
</organism>
<keyword evidence="3" id="KW-1185">Reference proteome</keyword>
<protein>
    <recommendedName>
        <fullName evidence="4">ShKT domain-containing protein</fullName>
    </recommendedName>
</protein>
<evidence type="ECO:0000313" key="2">
    <source>
        <dbReference type="EMBL" id="GFH50979.1"/>
    </source>
</evidence>